<organism evidence="2 3">
    <name type="scientific">Pseudoalteromonas xiamenensis</name>
    <dbReference type="NCBI Taxonomy" id="882626"/>
    <lineage>
        <taxon>Bacteria</taxon>
        <taxon>Pseudomonadati</taxon>
        <taxon>Pseudomonadota</taxon>
        <taxon>Gammaproteobacteria</taxon>
        <taxon>Alteromonadales</taxon>
        <taxon>Pseudoalteromonadaceae</taxon>
        <taxon>Pseudoalteromonas</taxon>
    </lineage>
</organism>
<feature type="signal peptide" evidence="1">
    <location>
        <begin position="1"/>
        <end position="19"/>
    </location>
</feature>
<accession>A0A975DK61</accession>
<dbReference type="KEGG" id="pxi:J5O05_20830"/>
<feature type="chain" id="PRO_5038099560" description="Orphan protein" evidence="1">
    <location>
        <begin position="20"/>
        <end position="162"/>
    </location>
</feature>
<geneLocation type="plasmid" evidence="2 3">
    <name>unnamed5</name>
</geneLocation>
<reference evidence="2" key="1">
    <citation type="submission" date="2021-03" db="EMBL/GenBank/DDBJ databases">
        <title>Complete Genome of Pseudoalteromonas xiamenensis STKMTI.2, a new potential marine bacterium producing anti-Vibrio compounds.</title>
        <authorList>
            <person name="Handayani D.P."/>
            <person name="Isnansetyo A."/>
            <person name="Istiqomah I."/>
            <person name="Jumina J."/>
        </authorList>
    </citation>
    <scope>NUCLEOTIDE SEQUENCE</scope>
    <source>
        <strain evidence="2">STKMTI.2</strain>
        <plasmid evidence="2">unnamed5</plasmid>
    </source>
</reference>
<proteinExistence type="predicted"/>
<keyword evidence="1" id="KW-0732">Signal</keyword>
<evidence type="ECO:0000256" key="1">
    <source>
        <dbReference type="SAM" id="SignalP"/>
    </source>
</evidence>
<gene>
    <name evidence="2" type="ORF">J5O05_20830</name>
</gene>
<name>A0A975DK61_9GAMM</name>
<evidence type="ECO:0000313" key="3">
    <source>
        <dbReference type="Proteomes" id="UP000664904"/>
    </source>
</evidence>
<dbReference type="Pfam" id="PF20420">
    <property type="entry name" value="DUF6702"/>
    <property type="match status" value="1"/>
</dbReference>
<keyword evidence="3" id="KW-1185">Reference proteome</keyword>
<dbReference type="RefSeq" id="WP_208844849.1">
    <property type="nucleotide sequence ID" value="NZ_CP072135.1"/>
</dbReference>
<dbReference type="InterPro" id="IPR046525">
    <property type="entry name" value="DUF6702"/>
</dbReference>
<evidence type="ECO:0008006" key="4">
    <source>
        <dbReference type="Google" id="ProtNLM"/>
    </source>
</evidence>
<dbReference type="AlphaFoldDB" id="A0A975DK61"/>
<sequence>MRLLISLAVLMCTAFNASAHQLKAAVTTVLFNKNSGHIELMHRYYLHDTEHAVGELIGKHADILQNKADQASFADYAFDRIQLEINHKSLKLENVGFEVDGKFLWVYQETPLVANVTSIRMRNNVLRDIWAEQMNLVNIEGLGSVRSMHFDGQDDWLEVVIK</sequence>
<protein>
    <recommendedName>
        <fullName evidence="4">Orphan protein</fullName>
    </recommendedName>
</protein>
<keyword evidence="2" id="KW-0614">Plasmid</keyword>
<dbReference type="Proteomes" id="UP000664904">
    <property type="component" value="Plasmid unnamed5"/>
</dbReference>
<evidence type="ECO:0000313" key="2">
    <source>
        <dbReference type="EMBL" id="QTH73230.1"/>
    </source>
</evidence>
<dbReference type="EMBL" id="CP072135">
    <property type="protein sequence ID" value="QTH73230.1"/>
    <property type="molecule type" value="Genomic_DNA"/>
</dbReference>